<evidence type="ECO:0000313" key="1">
    <source>
        <dbReference type="EMBL" id="NCS91263.1"/>
    </source>
</evidence>
<name>A0A8J8CFN0_9ARCH</name>
<dbReference type="AlphaFoldDB" id="A0A8J8CFN0"/>
<accession>A0A8J8CFN0</accession>
<organism evidence="1 2">
    <name type="scientific">Candidatus Altarchaeum hamiconexum</name>
    <dbReference type="NCBI Taxonomy" id="1803513"/>
    <lineage>
        <taxon>Archaea</taxon>
        <taxon>Candidatus Altarchaeota</taxon>
        <taxon>Candidatus Altiarchaeia</taxon>
        <taxon>Candidatus Altarchaeales</taxon>
        <taxon>Candidatus Altarchaeaceae</taxon>
        <taxon>Candidatus Altarchaeum</taxon>
    </lineage>
</organism>
<evidence type="ECO:0000313" key="2">
    <source>
        <dbReference type="Proteomes" id="UP000738826"/>
    </source>
</evidence>
<comment type="caution">
    <text evidence="1">The sequence shown here is derived from an EMBL/GenBank/DDBJ whole genome shotgun (WGS) entry which is preliminary data.</text>
</comment>
<protein>
    <recommendedName>
        <fullName evidence="3">DUF11 domain-containing protein</fullName>
    </recommendedName>
</protein>
<dbReference type="EMBL" id="JAACQH010000044">
    <property type="protein sequence ID" value="NCS91263.1"/>
    <property type="molecule type" value="Genomic_DNA"/>
</dbReference>
<feature type="non-terminal residue" evidence="1">
    <location>
        <position position="1"/>
    </location>
</feature>
<proteinExistence type="predicted"/>
<gene>
    <name evidence="1" type="ORF">GW779_02410</name>
</gene>
<reference evidence="1" key="1">
    <citation type="submission" date="2019-11" db="EMBL/GenBank/DDBJ databases">
        <title>Lipid analysis of CO2-rich subsurface aquifers suggests an autotrophy-based deep biosphere with lysolipids enriched in CPR bacteria.</title>
        <authorList>
            <person name="Probst A.J."/>
            <person name="Elling F.J."/>
            <person name="Castelle C.J."/>
            <person name="Zhu Q."/>
            <person name="Elvert M."/>
            <person name="Birarda G."/>
            <person name="Holman H.-Y."/>
            <person name="Lane K.R."/>
            <person name="Ladd B."/>
            <person name="Ryan M.C."/>
            <person name="Woyke T."/>
            <person name="Hinrichs K.-U."/>
            <person name="Banfield J.F."/>
        </authorList>
    </citation>
    <scope>NUCLEOTIDE SEQUENCE</scope>
    <source>
        <strain evidence="1">CG_2015-04_33_537</strain>
    </source>
</reference>
<dbReference type="Proteomes" id="UP000738826">
    <property type="component" value="Unassembled WGS sequence"/>
</dbReference>
<feature type="non-terminal residue" evidence="1">
    <location>
        <position position="172"/>
    </location>
</feature>
<evidence type="ECO:0008006" key="3">
    <source>
        <dbReference type="Google" id="ProtNLM"/>
    </source>
</evidence>
<sequence>HVGTTETVDNITIVDEMPDEFSYVGSTVVVTVGTSGPEMNAVDVNISQDGQNVTFGTWNATLPTAIITLNVTLQAPSKAGTYNNTAISKINDNETANITAQIIVAGDVITKLCTPTTAGSTTSCIITYTHVTLPTDTPPSNITIVDEMPDEFSYVGSTVVVTVGTSGPEMNA</sequence>